<feature type="compositionally biased region" description="Polar residues" evidence="3">
    <location>
        <begin position="209"/>
        <end position="220"/>
    </location>
</feature>
<sequence length="502" mass="57761">MSEYKPHLISESSGIKLNPKNYTYGNILEDLEDLGLFELNLCRSHVSFLDHKAFEACMKAFRARGNLTSYQFLILSHLKYFFSITTETAKRISRSVANDIELITIAENLNSNDDVKTNWNEFCCEQTPSAWLKFKSENLKDYLDNLYPYVDKDDVKKYNIKQLGVIERLFTVKQDPFFLEHYKKFSEEIGLEKVPTENVKKPKCRSGRPSKNSMNTNSAQKPKDNNKRKVKQENNNIISRNKSDENSPDKKEKSYVGNLGKKEMHTMICQRVIPISETYKQKIINRSIILRKRVALCEMPTIEDSKLSDSLNLSDNYLNKNNYDAIKKRKIDSPTLDESEKRTNVEMPTCKSSPIKKSSFKFIRKPPITSDKISPKIIIRPIPVSSTTPYITPRVLYKINSNSQINNDNDYNRVVPPRTLNSRQEKSAIKHENNLETKSHISVTKTLDIISPVNKEPLNVFNTCKNTSTSNNHDSIPEAFNKISQLNSFKELGSSSPPYLTK</sequence>
<dbReference type="Pfam" id="PF03735">
    <property type="entry name" value="ENT"/>
    <property type="match status" value="1"/>
</dbReference>
<evidence type="ECO:0000313" key="5">
    <source>
        <dbReference type="Proteomes" id="UP000038045"/>
    </source>
</evidence>
<proteinExistence type="predicted"/>
<reference evidence="6" key="1">
    <citation type="submission" date="2017-02" db="UniProtKB">
        <authorList>
            <consortium name="WormBaseParasite"/>
        </authorList>
    </citation>
    <scope>IDENTIFICATION</scope>
</reference>
<dbReference type="SMART" id="SM01191">
    <property type="entry name" value="ENT"/>
    <property type="match status" value="1"/>
</dbReference>
<evidence type="ECO:0000259" key="4">
    <source>
        <dbReference type="SMART" id="SM01191"/>
    </source>
</evidence>
<dbReference type="GO" id="GO:0005634">
    <property type="term" value="C:nucleus"/>
    <property type="evidence" value="ECO:0007669"/>
    <property type="project" value="UniProtKB-SubCell"/>
</dbReference>
<keyword evidence="2" id="KW-0539">Nucleus</keyword>
<keyword evidence="5" id="KW-1185">Reference proteome</keyword>
<dbReference type="InterPro" id="IPR005491">
    <property type="entry name" value="ENT_dom"/>
</dbReference>
<organism evidence="5 6">
    <name type="scientific">Parastrongyloides trichosuri</name>
    <name type="common">Possum-specific nematode worm</name>
    <dbReference type="NCBI Taxonomy" id="131310"/>
    <lineage>
        <taxon>Eukaryota</taxon>
        <taxon>Metazoa</taxon>
        <taxon>Ecdysozoa</taxon>
        <taxon>Nematoda</taxon>
        <taxon>Chromadorea</taxon>
        <taxon>Rhabditida</taxon>
        <taxon>Tylenchina</taxon>
        <taxon>Panagrolaimomorpha</taxon>
        <taxon>Strongyloidoidea</taxon>
        <taxon>Strongyloididae</taxon>
        <taxon>Parastrongyloides</taxon>
    </lineage>
</organism>
<protein>
    <submittedName>
        <fullName evidence="6">ENT domain-containing protein</fullName>
    </submittedName>
</protein>
<comment type="subcellular location">
    <subcellularLocation>
        <location evidence="1">Nucleus</location>
    </subcellularLocation>
</comment>
<dbReference type="Gene3D" id="1.10.1240.40">
    <property type="entry name" value="ENT domain"/>
    <property type="match status" value="1"/>
</dbReference>
<dbReference type="WBParaSite" id="PTRK_0001377100.1">
    <property type="protein sequence ID" value="PTRK_0001377100.1"/>
    <property type="gene ID" value="PTRK_0001377100"/>
</dbReference>
<evidence type="ECO:0000313" key="6">
    <source>
        <dbReference type="WBParaSite" id="PTRK_0001377100.1"/>
    </source>
</evidence>
<feature type="domain" description="ENT" evidence="4">
    <location>
        <begin position="42"/>
        <end position="114"/>
    </location>
</feature>
<evidence type="ECO:0000256" key="3">
    <source>
        <dbReference type="SAM" id="MobiDB-lite"/>
    </source>
</evidence>
<dbReference type="SUPFAM" id="SSF158639">
    <property type="entry name" value="ENT-like"/>
    <property type="match status" value="1"/>
</dbReference>
<evidence type="ECO:0000256" key="1">
    <source>
        <dbReference type="ARBA" id="ARBA00004123"/>
    </source>
</evidence>
<dbReference type="AlphaFoldDB" id="A0A0N4ZY99"/>
<accession>A0A0N4ZY99</accession>
<name>A0A0N4ZY99_PARTI</name>
<evidence type="ECO:0000256" key="2">
    <source>
        <dbReference type="ARBA" id="ARBA00023242"/>
    </source>
</evidence>
<feature type="compositionally biased region" description="Basic and acidic residues" evidence="3">
    <location>
        <begin position="241"/>
        <end position="258"/>
    </location>
</feature>
<dbReference type="Proteomes" id="UP000038045">
    <property type="component" value="Unplaced"/>
</dbReference>
<feature type="region of interest" description="Disordered" evidence="3">
    <location>
        <begin position="197"/>
        <end position="258"/>
    </location>
</feature>
<dbReference type="InterPro" id="IPR036142">
    <property type="entry name" value="ENT_dom-like_sf"/>
</dbReference>
<dbReference type="STRING" id="131310.A0A0N4ZY99"/>